<keyword evidence="1" id="KW-1133">Transmembrane helix</keyword>
<keyword evidence="1" id="KW-0472">Membrane</keyword>
<dbReference type="EMBL" id="CP002102">
    <property type="protein sequence ID" value="ADL02626.1"/>
    <property type="molecule type" value="Genomic_DNA"/>
</dbReference>
<reference evidence="3" key="1">
    <citation type="journal article" date="2011" name="J. Bacteriol.">
        <title>Genome sequences of eight morphologically diverse alphaproteobacteria.</title>
        <authorList>
            <consortium name="US DOE Joint Genome Institute"/>
            <person name="Brown P.J."/>
            <person name="Kysela D.T."/>
            <person name="Buechlein A."/>
            <person name="Hemmerich C."/>
            <person name="Brun Y.V."/>
        </authorList>
    </citation>
    <scope>NUCLEOTIDE SEQUENCE [LARGE SCALE GENOMIC DNA]</scope>
    <source>
        <strain evidence="3">ATCC 15264 / DSM 4735 / LMG 14903 / NBRC 16000 / CB 81</strain>
    </source>
</reference>
<feature type="transmembrane region" description="Helical" evidence="1">
    <location>
        <begin position="36"/>
        <end position="62"/>
    </location>
</feature>
<evidence type="ECO:0000313" key="2">
    <source>
        <dbReference type="EMBL" id="ADL02626.1"/>
    </source>
</evidence>
<dbReference type="eggNOG" id="ENOG5033F7B">
    <property type="taxonomic scope" value="Bacteria"/>
</dbReference>
<keyword evidence="1" id="KW-0812">Transmembrane</keyword>
<proteinExistence type="predicted"/>
<accession>D9QG84</accession>
<gene>
    <name evidence="2" type="ordered locus">Bresu_3320</name>
</gene>
<evidence type="ECO:0000313" key="3">
    <source>
        <dbReference type="Proteomes" id="UP000002696"/>
    </source>
</evidence>
<dbReference type="InParanoid" id="D9QG84"/>
<dbReference type="OrthoDB" id="7631220at2"/>
<dbReference type="BioCyc" id="BSUB633149:G1GM8-3335-MONOMER"/>
<keyword evidence="3" id="KW-1185">Reference proteome</keyword>
<organism evidence="2 3">
    <name type="scientific">Brevundimonas subvibrioides (strain ATCC 15264 / DSM 4735 / LMG 14903 / NBRC 16000 / CB 81)</name>
    <name type="common">Caulobacter subvibrioides</name>
    <dbReference type="NCBI Taxonomy" id="633149"/>
    <lineage>
        <taxon>Bacteria</taxon>
        <taxon>Pseudomonadati</taxon>
        <taxon>Pseudomonadota</taxon>
        <taxon>Alphaproteobacteria</taxon>
        <taxon>Caulobacterales</taxon>
        <taxon>Caulobacteraceae</taxon>
        <taxon>Brevundimonas</taxon>
    </lineage>
</organism>
<name>D9QG84_BRESC</name>
<dbReference type="Proteomes" id="UP000002696">
    <property type="component" value="Chromosome"/>
</dbReference>
<dbReference type="HOGENOM" id="CLU_2732625_0_0_5"/>
<dbReference type="STRING" id="633149.Bresu_3320"/>
<dbReference type="RefSeq" id="WP_013270726.1">
    <property type="nucleotide sequence ID" value="NC_014375.1"/>
</dbReference>
<dbReference type="KEGG" id="bsb:Bresu_3320"/>
<protein>
    <submittedName>
        <fullName evidence="2">Uncharacterized protein</fullName>
    </submittedName>
</protein>
<sequence length="66" mass="7388">MSLTLTLWLLAAALIVCVFAGWRGARPSDFLRPRMVPWRFIMLLAGAMIFLLLVHLGALMGFTRPS</sequence>
<evidence type="ECO:0000256" key="1">
    <source>
        <dbReference type="SAM" id="Phobius"/>
    </source>
</evidence>
<dbReference type="AlphaFoldDB" id="D9QG84"/>